<proteinExistence type="predicted"/>
<reference evidence="2 3" key="1">
    <citation type="submission" date="2023-04" db="EMBL/GenBank/DDBJ databases">
        <title>Bacteria Genome Submission.</title>
        <authorList>
            <person name="Isaac P."/>
        </authorList>
    </citation>
    <scope>NUCLEOTIDE SEQUENCE [LARGE SCALE GENOMIC DNA]</scope>
    <source>
        <strain evidence="2 3">SampleS7P1</strain>
    </source>
</reference>
<keyword evidence="3" id="KW-1185">Reference proteome</keyword>
<feature type="transmembrane region" description="Helical" evidence="1">
    <location>
        <begin position="96"/>
        <end position="115"/>
    </location>
</feature>
<evidence type="ECO:0000313" key="3">
    <source>
        <dbReference type="Proteomes" id="UP001239169"/>
    </source>
</evidence>
<keyword evidence="1" id="KW-0812">Transmembrane</keyword>
<name>A0ABY8R150_PARBF</name>
<dbReference type="EMBL" id="CP124685">
    <property type="protein sequence ID" value="WGX74446.1"/>
    <property type="molecule type" value="Genomic_DNA"/>
</dbReference>
<accession>A0ABY8R150</accession>
<organism evidence="2 3">
    <name type="scientific">Paraclostridium bifermentans</name>
    <name type="common">Clostridium bifermentans</name>
    <dbReference type="NCBI Taxonomy" id="1490"/>
    <lineage>
        <taxon>Bacteria</taxon>
        <taxon>Bacillati</taxon>
        <taxon>Bacillota</taxon>
        <taxon>Clostridia</taxon>
        <taxon>Peptostreptococcales</taxon>
        <taxon>Peptostreptococcaceae</taxon>
        <taxon>Paraclostridium</taxon>
    </lineage>
</organism>
<gene>
    <name evidence="2" type="ORF">QJS64_09410</name>
</gene>
<feature type="transmembrane region" description="Helical" evidence="1">
    <location>
        <begin position="12"/>
        <end position="31"/>
    </location>
</feature>
<evidence type="ECO:0000313" key="2">
    <source>
        <dbReference type="EMBL" id="WGX74446.1"/>
    </source>
</evidence>
<protein>
    <submittedName>
        <fullName evidence="2">Uncharacterized protein</fullName>
    </submittedName>
</protein>
<evidence type="ECO:0000256" key="1">
    <source>
        <dbReference type="SAM" id="Phobius"/>
    </source>
</evidence>
<keyword evidence="1" id="KW-0472">Membrane</keyword>
<dbReference type="Proteomes" id="UP001239169">
    <property type="component" value="Chromosome"/>
</dbReference>
<keyword evidence="1" id="KW-1133">Transmembrane helix</keyword>
<sequence>MVMKTASIEQYFLPVYFTSFLLAFIVAFFVVRIPPINKMESVYINGREQSIEDMKNEPKYGKGMIKKGVDRATKRAYYSDSLFKSIKDSLVDGFKVLPKVVSLLCVIGILSMIIAKHTPVLNGLDIYFYLF</sequence>